<feature type="transmembrane region" description="Helical" evidence="8">
    <location>
        <begin position="536"/>
        <end position="556"/>
    </location>
</feature>
<feature type="transmembrane region" description="Helical" evidence="8">
    <location>
        <begin position="383"/>
        <end position="401"/>
    </location>
</feature>
<keyword evidence="3" id="KW-1003">Cell membrane</keyword>
<comment type="caution">
    <text evidence="10">The sequence shown here is derived from an EMBL/GenBank/DDBJ whole genome shotgun (WGS) entry which is preliminary data.</text>
</comment>
<proteinExistence type="inferred from homology"/>
<dbReference type="PANTHER" id="PTHR33406:SF11">
    <property type="entry name" value="MEMBRANE PROTEIN SCO6666-RELATED"/>
    <property type="match status" value="1"/>
</dbReference>
<keyword evidence="4 8" id="KW-0812">Transmembrane</keyword>
<feature type="transmembrane region" description="Helical" evidence="8">
    <location>
        <begin position="602"/>
        <end position="622"/>
    </location>
</feature>
<keyword evidence="5 8" id="KW-1133">Transmembrane helix</keyword>
<evidence type="ECO:0000256" key="4">
    <source>
        <dbReference type="ARBA" id="ARBA00022692"/>
    </source>
</evidence>
<sequence length="752" mass="79726">MHLPLKSTPFWGDSFVFETLGRFSYRRRRLVLALTGIFVAVGLAWGTGVFGSLANGGFDAPDTEAANAVATIEQTVGRTGTDVIVLYDGGSKTVADPAFRQSVERHLAELPSAEVTSTATYWTTRSPAFVSKDQHSTYAVLTLAGADPEARLETFHKIADQLRTSPAGLDAKVGGEVAVFDEVNTQTEHDIVRAETISMPIVLVLLVVVFGGLVAASLPLFVGALAILGAFVLLRGLSAVTDVSIFSINIVTMIGLGLAIDYALFIVTRFREELAKGNDVETALAVTMSTAGRTVAFSGITVGVAISSLALFPVMFLRSMAYGGAAAVAVAMVAALTALPALLAVLGHRVNNLRLPFLRRRKSGVAEHGAWYRLAHSVMKRPVRYVVVLIPLLLVLGIPFLQAQLGGVDHRALPAGATSRTVTETLQQDFAGAGGSDIFVAVRFSSPPADPATALASYVGTLGQIKDVDNVRLGGYSDGVASVVVHTHFTGQELPARDVVHDVRAVSPPAGTQVEVGGETAAVIDLLDVLAERAPWMAGFIVLVTFVLLFVAFGSFVLPAKALVMNVLSLSAAFGAMVWIFQDGNLSGLLDFTPAGFLDATNPVLLFAVLFGLSMDYEVFLLSRIREEYDRTGDNTQAVALGLQRTGGIITSAALLLIIVVAAFSTSGIVFVKMIGVGLVIAIALDATIVRALLVPATMRLLGRANWWAPGPLVRWWERNGFRESAEGPQGSQGWSRESSHSDASDDGLVRR</sequence>
<evidence type="ECO:0000256" key="1">
    <source>
        <dbReference type="ARBA" id="ARBA00004651"/>
    </source>
</evidence>
<feature type="transmembrane region" description="Helical" evidence="8">
    <location>
        <begin position="670"/>
        <end position="694"/>
    </location>
</feature>
<dbReference type="Pfam" id="PF03176">
    <property type="entry name" value="MMPL"/>
    <property type="match status" value="2"/>
</dbReference>
<name>A0A4R2H703_9ACTN</name>
<feature type="domain" description="SSD" evidence="9">
    <location>
        <begin position="220"/>
        <end position="345"/>
    </location>
</feature>
<feature type="transmembrane region" description="Helical" evidence="8">
    <location>
        <begin position="201"/>
        <end position="234"/>
    </location>
</feature>
<evidence type="ECO:0000256" key="3">
    <source>
        <dbReference type="ARBA" id="ARBA00022475"/>
    </source>
</evidence>
<gene>
    <name evidence="10" type="ORF">EV652_110168</name>
</gene>
<feature type="compositionally biased region" description="Basic and acidic residues" evidence="7">
    <location>
        <begin position="738"/>
        <end position="752"/>
    </location>
</feature>
<dbReference type="Gene3D" id="1.20.1640.10">
    <property type="entry name" value="Multidrug efflux transporter AcrB transmembrane domain"/>
    <property type="match status" value="2"/>
</dbReference>
<dbReference type="InterPro" id="IPR050545">
    <property type="entry name" value="Mycobact_MmpL"/>
</dbReference>
<keyword evidence="6 8" id="KW-0472">Membrane</keyword>
<feature type="transmembrane region" description="Helical" evidence="8">
    <location>
        <begin position="246"/>
        <end position="267"/>
    </location>
</feature>
<feature type="transmembrane region" description="Helical" evidence="8">
    <location>
        <begin position="643"/>
        <end position="664"/>
    </location>
</feature>
<organism evidence="10 11">
    <name type="scientific">Kribbella steppae</name>
    <dbReference type="NCBI Taxonomy" id="2512223"/>
    <lineage>
        <taxon>Bacteria</taxon>
        <taxon>Bacillati</taxon>
        <taxon>Actinomycetota</taxon>
        <taxon>Actinomycetes</taxon>
        <taxon>Propionibacteriales</taxon>
        <taxon>Kribbellaceae</taxon>
        <taxon>Kribbella</taxon>
    </lineage>
</organism>
<dbReference type="PANTHER" id="PTHR33406">
    <property type="entry name" value="MEMBRANE PROTEIN MJ1562-RELATED"/>
    <property type="match status" value="1"/>
</dbReference>
<dbReference type="InterPro" id="IPR004869">
    <property type="entry name" value="MMPL_dom"/>
</dbReference>
<evidence type="ECO:0000256" key="8">
    <source>
        <dbReference type="SAM" id="Phobius"/>
    </source>
</evidence>
<evidence type="ECO:0000313" key="10">
    <source>
        <dbReference type="EMBL" id="TCO22183.1"/>
    </source>
</evidence>
<dbReference type="AlphaFoldDB" id="A0A4R2H703"/>
<feature type="region of interest" description="Disordered" evidence="7">
    <location>
        <begin position="724"/>
        <end position="752"/>
    </location>
</feature>
<dbReference type="InterPro" id="IPR000731">
    <property type="entry name" value="SSD"/>
</dbReference>
<dbReference type="PROSITE" id="PS50156">
    <property type="entry name" value="SSD"/>
    <property type="match status" value="1"/>
</dbReference>
<evidence type="ECO:0000256" key="7">
    <source>
        <dbReference type="SAM" id="MobiDB-lite"/>
    </source>
</evidence>
<dbReference type="GO" id="GO:0005886">
    <property type="term" value="C:plasma membrane"/>
    <property type="evidence" value="ECO:0007669"/>
    <property type="project" value="UniProtKB-SubCell"/>
</dbReference>
<evidence type="ECO:0000259" key="9">
    <source>
        <dbReference type="PROSITE" id="PS50156"/>
    </source>
</evidence>
<keyword evidence="11" id="KW-1185">Reference proteome</keyword>
<protein>
    <submittedName>
        <fullName evidence="10">RND superfamily putative drug exporter</fullName>
    </submittedName>
</protein>
<reference evidence="10 11" key="1">
    <citation type="journal article" date="2015" name="Stand. Genomic Sci.">
        <title>Genomic Encyclopedia of Bacterial and Archaeal Type Strains, Phase III: the genomes of soil and plant-associated and newly described type strains.</title>
        <authorList>
            <person name="Whitman W.B."/>
            <person name="Woyke T."/>
            <person name="Klenk H.P."/>
            <person name="Zhou Y."/>
            <person name="Lilburn T.G."/>
            <person name="Beck B.J."/>
            <person name="De Vos P."/>
            <person name="Vandamme P."/>
            <person name="Eisen J.A."/>
            <person name="Garrity G."/>
            <person name="Hugenholtz P."/>
            <person name="Kyrpides N.C."/>
        </authorList>
    </citation>
    <scope>NUCLEOTIDE SEQUENCE [LARGE SCALE GENOMIC DNA]</scope>
    <source>
        <strain evidence="10 11">VKM Ac-2572</strain>
    </source>
</reference>
<dbReference type="EMBL" id="SLWN01000010">
    <property type="protein sequence ID" value="TCO22183.1"/>
    <property type="molecule type" value="Genomic_DNA"/>
</dbReference>
<feature type="transmembrane region" description="Helical" evidence="8">
    <location>
        <begin position="30"/>
        <end position="50"/>
    </location>
</feature>
<accession>A0A4R2H703</accession>
<feature type="transmembrane region" description="Helical" evidence="8">
    <location>
        <begin position="295"/>
        <end position="316"/>
    </location>
</feature>
<evidence type="ECO:0000256" key="2">
    <source>
        <dbReference type="ARBA" id="ARBA00010157"/>
    </source>
</evidence>
<dbReference type="SUPFAM" id="SSF82866">
    <property type="entry name" value="Multidrug efflux transporter AcrB transmembrane domain"/>
    <property type="match status" value="2"/>
</dbReference>
<comment type="similarity">
    <text evidence="2">Belongs to the resistance-nodulation-cell division (RND) (TC 2.A.6) family. MmpL subfamily.</text>
</comment>
<evidence type="ECO:0000256" key="6">
    <source>
        <dbReference type="ARBA" id="ARBA00023136"/>
    </source>
</evidence>
<evidence type="ECO:0000256" key="5">
    <source>
        <dbReference type="ARBA" id="ARBA00022989"/>
    </source>
</evidence>
<evidence type="ECO:0000313" key="11">
    <source>
        <dbReference type="Proteomes" id="UP000294508"/>
    </source>
</evidence>
<comment type="subcellular location">
    <subcellularLocation>
        <location evidence="1">Cell membrane</location>
        <topology evidence="1">Multi-pass membrane protein</topology>
    </subcellularLocation>
</comment>
<feature type="transmembrane region" description="Helical" evidence="8">
    <location>
        <begin position="322"/>
        <end position="346"/>
    </location>
</feature>
<dbReference type="Proteomes" id="UP000294508">
    <property type="component" value="Unassembled WGS sequence"/>
</dbReference>
<feature type="transmembrane region" description="Helical" evidence="8">
    <location>
        <begin position="563"/>
        <end position="582"/>
    </location>
</feature>